<proteinExistence type="predicted"/>
<dbReference type="EMBL" id="JAZHPZ010000002">
    <property type="protein sequence ID" value="MEF2965411.1"/>
    <property type="molecule type" value="Genomic_DNA"/>
</dbReference>
<keyword evidence="3" id="KW-1185">Reference proteome</keyword>
<evidence type="ECO:0000313" key="3">
    <source>
        <dbReference type="Proteomes" id="UP001306950"/>
    </source>
</evidence>
<feature type="chain" id="PRO_5045805647" evidence="1">
    <location>
        <begin position="29"/>
        <end position="332"/>
    </location>
</feature>
<evidence type="ECO:0000256" key="1">
    <source>
        <dbReference type="SAM" id="SignalP"/>
    </source>
</evidence>
<gene>
    <name evidence="2" type="ORF">V3851_06150</name>
</gene>
<feature type="signal peptide" evidence="1">
    <location>
        <begin position="1"/>
        <end position="28"/>
    </location>
</feature>
<keyword evidence="1" id="KW-0732">Signal</keyword>
<organism evidence="2 3">
    <name type="scientific">Paenibacillus haidiansis</name>
    <dbReference type="NCBI Taxonomy" id="1574488"/>
    <lineage>
        <taxon>Bacteria</taxon>
        <taxon>Bacillati</taxon>
        <taxon>Bacillota</taxon>
        <taxon>Bacilli</taxon>
        <taxon>Bacillales</taxon>
        <taxon>Paenibacillaceae</taxon>
        <taxon>Paenibacillus</taxon>
    </lineage>
</organism>
<reference evidence="2 3" key="1">
    <citation type="submission" date="2024-02" db="EMBL/GenBank/DDBJ databases">
        <title>A nitrogen-fixing paenibacillus bacterium.</title>
        <authorList>
            <person name="Zhang W.L."/>
            <person name="Chen S.F."/>
        </authorList>
    </citation>
    <scope>NUCLEOTIDE SEQUENCE [LARGE SCALE GENOMIC DNA]</scope>
    <source>
        <strain evidence="2 3">M1</strain>
    </source>
</reference>
<dbReference type="Proteomes" id="UP001306950">
    <property type="component" value="Unassembled WGS sequence"/>
</dbReference>
<evidence type="ECO:0000313" key="2">
    <source>
        <dbReference type="EMBL" id="MEF2965411.1"/>
    </source>
</evidence>
<accession>A0ABU7VNS6</accession>
<protein>
    <submittedName>
        <fullName evidence="2">Uncharacterized protein</fullName>
    </submittedName>
</protein>
<name>A0ABU7VNS6_9BACL</name>
<comment type="caution">
    <text evidence="2">The sequence shown here is derived from an EMBL/GenBank/DDBJ whole genome shotgun (WGS) entry which is preliminary data.</text>
</comment>
<sequence length="332" mass="34784">MLNISAQTGKIIKILLCLGVLSTGSAQLQTAYTFAATEDAPALAATGKEGPAAPKELRNFAARAIEQLSQAEPFTGWAHADTVIEPLGPGTHSWLVTVRPRASAPADNPAAGYLIISATPSAGEYKLVEYGLGPHSVFAAPALESGLAGLGLPSRGASGHTVTPVYGGPVLAEWMITLAGKPGTVHFLDAVTGELLPETTGSWNRQAARYVPPTEAAGSGQSALKAGETVRLAEPFDPYGNILWMAGDAFDLSQSNFEQLLKANRRLVFAATGADRTYNIPLPIYGYQKWNDETGSGISAIYALTGTKNSGRWIALGALEDSGDFVVYPETP</sequence>